<evidence type="ECO:0000256" key="4">
    <source>
        <dbReference type="ARBA" id="ARBA00022723"/>
    </source>
</evidence>
<dbReference type="PANTHER" id="PTHR13232">
    <property type="entry name" value="NAD(P)H-HYDRATE EPIMERASE"/>
    <property type="match status" value="1"/>
</dbReference>
<accession>A0A8B8BYC5</accession>
<evidence type="ECO:0000256" key="7">
    <source>
        <dbReference type="ARBA" id="ARBA00022958"/>
    </source>
</evidence>
<dbReference type="PROSITE" id="PS51385">
    <property type="entry name" value="YJEF_N"/>
    <property type="match status" value="1"/>
</dbReference>
<evidence type="ECO:0000256" key="3">
    <source>
        <dbReference type="ARBA" id="ARBA00012228"/>
    </source>
</evidence>
<dbReference type="RefSeq" id="XP_022307836.1">
    <property type="nucleotide sequence ID" value="XM_022452128.1"/>
</dbReference>
<evidence type="ECO:0000313" key="11">
    <source>
        <dbReference type="Proteomes" id="UP000694844"/>
    </source>
</evidence>
<evidence type="ECO:0000256" key="8">
    <source>
        <dbReference type="ARBA" id="ARBA00023027"/>
    </source>
</evidence>
<dbReference type="OrthoDB" id="10064708at2759"/>
<keyword evidence="6" id="KW-0521">NADP</keyword>
<feature type="domain" description="YjeF N-terminal" evidence="10">
    <location>
        <begin position="41"/>
        <end position="250"/>
    </location>
</feature>
<dbReference type="InterPro" id="IPR032976">
    <property type="entry name" value="YJEFN_prot_NAXE-like"/>
</dbReference>
<dbReference type="AlphaFoldDB" id="A0A8B8BYC5"/>
<dbReference type="Proteomes" id="UP000694844">
    <property type="component" value="Chromosome 9"/>
</dbReference>
<comment type="catalytic activity">
    <reaction evidence="2">
        <text>(6R)-NADPHX = (6S)-NADPHX</text>
        <dbReference type="Rhea" id="RHEA:32227"/>
        <dbReference type="ChEBI" id="CHEBI:64076"/>
        <dbReference type="ChEBI" id="CHEBI:64077"/>
        <dbReference type="EC" id="5.1.99.6"/>
    </reaction>
</comment>
<keyword evidence="7" id="KW-0630">Potassium</keyword>
<dbReference type="Pfam" id="PF03853">
    <property type="entry name" value="YjeF_N"/>
    <property type="match status" value="1"/>
</dbReference>
<proteinExistence type="predicted"/>
<keyword evidence="9" id="KW-0413">Isomerase</keyword>
<evidence type="ECO:0000256" key="5">
    <source>
        <dbReference type="ARBA" id="ARBA00022741"/>
    </source>
</evidence>
<dbReference type="Gene3D" id="3.40.50.10260">
    <property type="entry name" value="YjeF N-terminal domain"/>
    <property type="match status" value="1"/>
</dbReference>
<evidence type="ECO:0000259" key="10">
    <source>
        <dbReference type="PROSITE" id="PS51385"/>
    </source>
</evidence>
<dbReference type="InterPro" id="IPR036652">
    <property type="entry name" value="YjeF_N_dom_sf"/>
</dbReference>
<name>A0A8B8BYC5_CRAVI</name>
<evidence type="ECO:0000313" key="12">
    <source>
        <dbReference type="RefSeq" id="XP_022307836.1"/>
    </source>
</evidence>
<keyword evidence="5" id="KW-0547">Nucleotide-binding</keyword>
<dbReference type="GO" id="GO:0052856">
    <property type="term" value="F:NAD(P)HX epimerase activity"/>
    <property type="evidence" value="ECO:0007669"/>
    <property type="project" value="UniProtKB-EC"/>
</dbReference>
<dbReference type="PANTHER" id="PTHR13232:SF10">
    <property type="entry name" value="NAD(P)H-HYDRATE EPIMERASE"/>
    <property type="match status" value="1"/>
</dbReference>
<dbReference type="GO" id="GO:0000166">
    <property type="term" value="F:nucleotide binding"/>
    <property type="evidence" value="ECO:0007669"/>
    <property type="project" value="UniProtKB-KW"/>
</dbReference>
<dbReference type="SUPFAM" id="SSF64153">
    <property type="entry name" value="YjeF N-terminal domain-like"/>
    <property type="match status" value="1"/>
</dbReference>
<dbReference type="NCBIfam" id="TIGR00197">
    <property type="entry name" value="yjeF_nterm"/>
    <property type="match status" value="1"/>
</dbReference>
<dbReference type="GeneID" id="111113836"/>
<dbReference type="EC" id="5.1.99.6" evidence="3"/>
<keyword evidence="11" id="KW-1185">Reference proteome</keyword>
<keyword evidence="4" id="KW-0479">Metal-binding</keyword>
<dbReference type="GO" id="GO:0005739">
    <property type="term" value="C:mitochondrion"/>
    <property type="evidence" value="ECO:0007669"/>
    <property type="project" value="TreeGrafter"/>
</dbReference>
<dbReference type="KEGG" id="cvn:111113836"/>
<gene>
    <name evidence="12" type="primary">LOC111113836</name>
</gene>
<organism evidence="11 12">
    <name type="scientific">Crassostrea virginica</name>
    <name type="common">Eastern oyster</name>
    <dbReference type="NCBI Taxonomy" id="6565"/>
    <lineage>
        <taxon>Eukaryota</taxon>
        <taxon>Metazoa</taxon>
        <taxon>Spiralia</taxon>
        <taxon>Lophotrochozoa</taxon>
        <taxon>Mollusca</taxon>
        <taxon>Bivalvia</taxon>
        <taxon>Autobranchia</taxon>
        <taxon>Pteriomorphia</taxon>
        <taxon>Ostreida</taxon>
        <taxon>Ostreoidea</taxon>
        <taxon>Ostreidae</taxon>
        <taxon>Crassostrea</taxon>
    </lineage>
</organism>
<evidence type="ECO:0000256" key="1">
    <source>
        <dbReference type="ARBA" id="ARBA00000013"/>
    </source>
</evidence>
<comment type="catalytic activity">
    <reaction evidence="1">
        <text>(6R)-NADHX = (6S)-NADHX</text>
        <dbReference type="Rhea" id="RHEA:32215"/>
        <dbReference type="ChEBI" id="CHEBI:64074"/>
        <dbReference type="ChEBI" id="CHEBI:64075"/>
        <dbReference type="EC" id="5.1.99.6"/>
    </reaction>
</comment>
<dbReference type="InterPro" id="IPR004443">
    <property type="entry name" value="YjeF_N_dom"/>
</dbReference>
<evidence type="ECO:0000256" key="9">
    <source>
        <dbReference type="ARBA" id="ARBA00023235"/>
    </source>
</evidence>
<evidence type="ECO:0000256" key="6">
    <source>
        <dbReference type="ARBA" id="ARBA00022857"/>
    </source>
</evidence>
<sequence>MIFSTFISGRLLCGILRRNFCISTVMAVNPGKLKYLGQEEAQKIDEELFTDYAFSVDQLMELAGYSCAVAIAKSYPPEKLTPSNGAVLVCCGPGNNGGDGLVCARHLKLFGYNPSLFYPKKPNKPLFDNLTMQCLGMELPFLSEFPGDPETLQASYGLVVDALFGLSFTPPPPVRPAFAGVLDTLRRVRVPVCSVDVPSGYVPRCHSNCSDMPLDTWTLGHSTEQFSQYGSPTIDSCLQVKLQFPIQVTPYDPIGHSK</sequence>
<protein>
    <recommendedName>
        <fullName evidence="3">NAD(P)H-hydrate epimerase</fullName>
        <ecNumber evidence="3">5.1.99.6</ecNumber>
    </recommendedName>
</protein>
<dbReference type="GO" id="GO:0046872">
    <property type="term" value="F:metal ion binding"/>
    <property type="evidence" value="ECO:0007669"/>
    <property type="project" value="UniProtKB-KW"/>
</dbReference>
<evidence type="ECO:0000256" key="2">
    <source>
        <dbReference type="ARBA" id="ARBA00000909"/>
    </source>
</evidence>
<keyword evidence="8" id="KW-0520">NAD</keyword>
<reference evidence="12" key="1">
    <citation type="submission" date="2025-08" db="UniProtKB">
        <authorList>
            <consortium name="RefSeq"/>
        </authorList>
    </citation>
    <scope>IDENTIFICATION</scope>
    <source>
        <tissue evidence="12">Whole sample</tissue>
    </source>
</reference>